<dbReference type="PANTHER" id="PTHR47948">
    <property type="entry name" value="TRANS-CINNAMATE 4-MONOOXYGENASE"/>
    <property type="match status" value="1"/>
</dbReference>
<evidence type="ECO:0000313" key="16">
    <source>
        <dbReference type="Proteomes" id="UP000325081"/>
    </source>
</evidence>
<name>A0A5A7P6L3_STRAF</name>
<proteinExistence type="inferred from homology"/>
<keyword evidence="4 12" id="KW-0349">Heme</keyword>
<dbReference type="EMBL" id="BKCP01002225">
    <property type="protein sequence ID" value="GER28128.1"/>
    <property type="molecule type" value="Genomic_DNA"/>
</dbReference>
<dbReference type="InterPro" id="IPR017972">
    <property type="entry name" value="Cyt_P450_CS"/>
</dbReference>
<reference evidence="16" key="1">
    <citation type="journal article" date="2019" name="Curr. Biol.">
        <title>Genome Sequence of Striga asiatica Provides Insight into the Evolution of Plant Parasitism.</title>
        <authorList>
            <person name="Yoshida S."/>
            <person name="Kim S."/>
            <person name="Wafula E.K."/>
            <person name="Tanskanen J."/>
            <person name="Kim Y.M."/>
            <person name="Honaas L."/>
            <person name="Yang Z."/>
            <person name="Spallek T."/>
            <person name="Conn C.E."/>
            <person name="Ichihashi Y."/>
            <person name="Cheong K."/>
            <person name="Cui S."/>
            <person name="Der J.P."/>
            <person name="Gundlach H."/>
            <person name="Jiao Y."/>
            <person name="Hori C."/>
            <person name="Ishida J.K."/>
            <person name="Kasahara H."/>
            <person name="Kiba T."/>
            <person name="Kim M.S."/>
            <person name="Koo N."/>
            <person name="Laohavisit A."/>
            <person name="Lee Y.H."/>
            <person name="Lumba S."/>
            <person name="McCourt P."/>
            <person name="Mortimer J.C."/>
            <person name="Mutuku J.M."/>
            <person name="Nomura T."/>
            <person name="Sasaki-Sekimoto Y."/>
            <person name="Seto Y."/>
            <person name="Wang Y."/>
            <person name="Wakatake T."/>
            <person name="Sakakibara H."/>
            <person name="Demura T."/>
            <person name="Yamaguchi S."/>
            <person name="Yoneyama K."/>
            <person name="Manabe R.I."/>
            <person name="Nelson D.C."/>
            <person name="Schulman A.H."/>
            <person name="Timko M.P."/>
            <person name="dePamphilis C.W."/>
            <person name="Choi D."/>
            <person name="Shirasu K."/>
        </authorList>
    </citation>
    <scope>NUCLEOTIDE SEQUENCE [LARGE SCALE GENOMIC DNA]</scope>
    <source>
        <strain evidence="16">cv. UVA1</strain>
    </source>
</reference>
<evidence type="ECO:0000256" key="6">
    <source>
        <dbReference type="ARBA" id="ARBA00022723"/>
    </source>
</evidence>
<evidence type="ECO:0000313" key="15">
    <source>
        <dbReference type="EMBL" id="GER28128.1"/>
    </source>
</evidence>
<comment type="cofactor">
    <cofactor evidence="1 12">
        <name>heme</name>
        <dbReference type="ChEBI" id="CHEBI:30413"/>
    </cofactor>
</comment>
<keyword evidence="11" id="KW-0472">Membrane</keyword>
<sequence length="387" mass="42809">MVSFMVVGQNPFSPNFCHDIRASYLGLCDDVPIVYPPRTRLWEPVCSRAWGTQPSWVWAFERLTTSSWRPPPAALLTSKLLRGRRLNLPPDPTPLPIFSSWLKIGNKLDHLTLARLAKTYGDLLLVRMGQLNIVAVSSRHLAARVLLSQGSQLGSPSRNIVFDVFTGRGQDMIFTEYGDQWRRMRRIVVVSFFMGEPPEVGGGGGGRGGGREAGPGGRRRRGGAQAAAAAHGVQQHLQDDVREEDVPGGDEPEVGIVQGEFSRPKKERRKDAKLDGYDIPAGSRVLVNAWKLANDPDLWNGPDEFRPERFLEEESGVEAHGNDLKYIPFGVGWRSCPGIVIAMPVLGITLGRLVQNFEMFPPPGESRIDTAENNGKFAMRILKPRAV</sequence>
<dbReference type="GO" id="GO:0020037">
    <property type="term" value="F:heme binding"/>
    <property type="evidence" value="ECO:0007669"/>
    <property type="project" value="InterPro"/>
</dbReference>
<gene>
    <name evidence="15" type="ORF">STAS_03899</name>
</gene>
<feature type="compositionally biased region" description="Low complexity" evidence="14">
    <location>
        <begin position="223"/>
        <end position="236"/>
    </location>
</feature>
<keyword evidence="7" id="KW-1133">Transmembrane helix</keyword>
<dbReference type="Gene3D" id="1.10.630.10">
    <property type="entry name" value="Cytochrome P450"/>
    <property type="match status" value="2"/>
</dbReference>
<protein>
    <submittedName>
        <fullName evidence="15">Cytochrome P450</fullName>
    </submittedName>
</protein>
<evidence type="ECO:0000256" key="3">
    <source>
        <dbReference type="ARBA" id="ARBA00010617"/>
    </source>
</evidence>
<feature type="compositionally biased region" description="Gly residues" evidence="14">
    <location>
        <begin position="200"/>
        <end position="216"/>
    </location>
</feature>
<dbReference type="InterPro" id="IPR002401">
    <property type="entry name" value="Cyt_P450_E_grp-I"/>
</dbReference>
<dbReference type="InterPro" id="IPR001128">
    <property type="entry name" value="Cyt_P450"/>
</dbReference>
<evidence type="ECO:0000256" key="1">
    <source>
        <dbReference type="ARBA" id="ARBA00001971"/>
    </source>
</evidence>
<dbReference type="GO" id="GO:0016020">
    <property type="term" value="C:membrane"/>
    <property type="evidence" value="ECO:0007669"/>
    <property type="project" value="UniProtKB-SubCell"/>
</dbReference>
<dbReference type="Pfam" id="PF00067">
    <property type="entry name" value="p450"/>
    <property type="match status" value="2"/>
</dbReference>
<evidence type="ECO:0000256" key="2">
    <source>
        <dbReference type="ARBA" id="ARBA00004167"/>
    </source>
</evidence>
<evidence type="ECO:0000256" key="7">
    <source>
        <dbReference type="ARBA" id="ARBA00022989"/>
    </source>
</evidence>
<organism evidence="15 16">
    <name type="scientific">Striga asiatica</name>
    <name type="common">Asiatic witchweed</name>
    <name type="synonym">Buchnera asiatica</name>
    <dbReference type="NCBI Taxonomy" id="4170"/>
    <lineage>
        <taxon>Eukaryota</taxon>
        <taxon>Viridiplantae</taxon>
        <taxon>Streptophyta</taxon>
        <taxon>Embryophyta</taxon>
        <taxon>Tracheophyta</taxon>
        <taxon>Spermatophyta</taxon>
        <taxon>Magnoliopsida</taxon>
        <taxon>eudicotyledons</taxon>
        <taxon>Gunneridae</taxon>
        <taxon>Pentapetalae</taxon>
        <taxon>asterids</taxon>
        <taxon>lamiids</taxon>
        <taxon>Lamiales</taxon>
        <taxon>Orobanchaceae</taxon>
        <taxon>Buchnereae</taxon>
        <taxon>Striga</taxon>
    </lineage>
</organism>
<keyword evidence="16" id="KW-1185">Reference proteome</keyword>
<keyword evidence="10 13" id="KW-0503">Monooxygenase</keyword>
<evidence type="ECO:0000256" key="12">
    <source>
        <dbReference type="PIRSR" id="PIRSR602401-1"/>
    </source>
</evidence>
<dbReference type="PANTHER" id="PTHR47948:SF11">
    <property type="entry name" value="TRANS-CINNAMATE 4-MONOOXYGENASE"/>
    <property type="match status" value="1"/>
</dbReference>
<dbReference type="Proteomes" id="UP000325081">
    <property type="component" value="Unassembled WGS sequence"/>
</dbReference>
<feature type="region of interest" description="Disordered" evidence="14">
    <location>
        <begin position="199"/>
        <end position="256"/>
    </location>
</feature>
<comment type="caution">
    <text evidence="15">The sequence shown here is derived from an EMBL/GenBank/DDBJ whole genome shotgun (WGS) entry which is preliminary data.</text>
</comment>
<evidence type="ECO:0000256" key="11">
    <source>
        <dbReference type="ARBA" id="ARBA00023136"/>
    </source>
</evidence>
<dbReference type="GO" id="GO:0016710">
    <property type="term" value="F:trans-cinnamate 4-monooxygenase activity"/>
    <property type="evidence" value="ECO:0007669"/>
    <property type="project" value="TreeGrafter"/>
</dbReference>
<dbReference type="SUPFAM" id="SSF48264">
    <property type="entry name" value="Cytochrome P450"/>
    <property type="match status" value="2"/>
</dbReference>
<evidence type="ECO:0000256" key="5">
    <source>
        <dbReference type="ARBA" id="ARBA00022692"/>
    </source>
</evidence>
<evidence type="ECO:0000256" key="8">
    <source>
        <dbReference type="ARBA" id="ARBA00023002"/>
    </source>
</evidence>
<dbReference type="GO" id="GO:0005506">
    <property type="term" value="F:iron ion binding"/>
    <property type="evidence" value="ECO:0007669"/>
    <property type="project" value="InterPro"/>
</dbReference>
<dbReference type="OrthoDB" id="507451at2759"/>
<dbReference type="PROSITE" id="PS00086">
    <property type="entry name" value="CYTOCHROME_P450"/>
    <property type="match status" value="1"/>
</dbReference>
<evidence type="ECO:0000256" key="13">
    <source>
        <dbReference type="RuleBase" id="RU000461"/>
    </source>
</evidence>
<dbReference type="AlphaFoldDB" id="A0A5A7P6L3"/>
<keyword evidence="9 12" id="KW-0408">Iron</keyword>
<accession>A0A5A7P6L3</accession>
<keyword evidence="5" id="KW-0812">Transmembrane</keyword>
<comment type="subcellular location">
    <subcellularLocation>
        <location evidence="2">Membrane</location>
        <topology evidence="2">Single-pass membrane protein</topology>
    </subcellularLocation>
</comment>
<keyword evidence="8 13" id="KW-0560">Oxidoreductase</keyword>
<dbReference type="PRINTS" id="PR00463">
    <property type="entry name" value="EP450I"/>
</dbReference>
<feature type="binding site" description="axial binding residue" evidence="12">
    <location>
        <position position="336"/>
    </location>
    <ligand>
        <name>heme</name>
        <dbReference type="ChEBI" id="CHEBI:30413"/>
    </ligand>
    <ligandPart>
        <name>Fe</name>
        <dbReference type="ChEBI" id="CHEBI:18248"/>
    </ligandPart>
</feature>
<evidence type="ECO:0000256" key="10">
    <source>
        <dbReference type="ARBA" id="ARBA00023033"/>
    </source>
</evidence>
<feature type="compositionally biased region" description="Acidic residues" evidence="14">
    <location>
        <begin position="241"/>
        <end position="253"/>
    </location>
</feature>
<keyword evidence="6 12" id="KW-0479">Metal-binding</keyword>
<dbReference type="InterPro" id="IPR036396">
    <property type="entry name" value="Cyt_P450_sf"/>
</dbReference>
<evidence type="ECO:0000256" key="9">
    <source>
        <dbReference type="ARBA" id="ARBA00023004"/>
    </source>
</evidence>
<evidence type="ECO:0000256" key="4">
    <source>
        <dbReference type="ARBA" id="ARBA00022617"/>
    </source>
</evidence>
<comment type="similarity">
    <text evidence="3 13">Belongs to the cytochrome P450 family.</text>
</comment>
<evidence type="ECO:0000256" key="14">
    <source>
        <dbReference type="SAM" id="MobiDB-lite"/>
    </source>
</evidence>
<dbReference type="GO" id="GO:0009808">
    <property type="term" value="P:lignin metabolic process"/>
    <property type="evidence" value="ECO:0007669"/>
    <property type="project" value="TreeGrafter"/>
</dbReference>